<dbReference type="InterPro" id="IPR017496">
    <property type="entry name" value="Photo_alph_chp2"/>
</dbReference>
<keyword evidence="1" id="KW-0472">Membrane</keyword>
<feature type="transmembrane region" description="Helical" evidence="1">
    <location>
        <begin position="6"/>
        <end position="26"/>
    </location>
</feature>
<sequence length="261" mass="28028">MTSGWAAAGFALFTWWFSTGLILLIVNRAERGRARAPARAALFSLPVLALGAAGVVLSRGDASVPGAYVAFLSAIAIWGWIELAFLTGVLTGPVLRPCPEDVPEWERFVRAWGVIAYSEMSLVAALAALWLHLEGAANPVAFWTFATLFGARLTAKLNLWLGVPHVHAEMLPRRLSHVASHFRIRRPTPFFALSVTLLTLAVGGWTWTAATAEAPAAAVGAALVAALTALALVEHWLMVVPIPDGVLWRWTEARGARKPAP</sequence>
<protein>
    <submittedName>
        <fullName evidence="2">Putative photosynthetic complex assembly protein 2</fullName>
    </submittedName>
</protein>
<keyword evidence="1" id="KW-0812">Transmembrane</keyword>
<evidence type="ECO:0000313" key="2">
    <source>
        <dbReference type="EMBL" id="SFH75986.1"/>
    </source>
</evidence>
<reference evidence="2 3" key="1">
    <citation type="submission" date="2016-10" db="EMBL/GenBank/DDBJ databases">
        <authorList>
            <person name="de Groot N.N."/>
        </authorList>
    </citation>
    <scope>NUCLEOTIDE SEQUENCE [LARGE SCALE GENOMIC DNA]</scope>
    <source>
        <strain evidence="2 3">CGMCC 1.11030</strain>
    </source>
</reference>
<feature type="transmembrane region" description="Helical" evidence="1">
    <location>
        <begin position="214"/>
        <end position="233"/>
    </location>
</feature>
<name>A0A1I3CNS9_9RHOB</name>
<keyword evidence="3" id="KW-1185">Reference proteome</keyword>
<dbReference type="OrthoDB" id="152369at2"/>
<proteinExistence type="predicted"/>
<dbReference type="STRING" id="1114924.SAMN05216258_102106"/>
<dbReference type="EMBL" id="FOQH01000002">
    <property type="protein sequence ID" value="SFH75986.1"/>
    <property type="molecule type" value="Genomic_DNA"/>
</dbReference>
<feature type="transmembrane region" description="Helical" evidence="1">
    <location>
        <begin position="38"/>
        <end position="57"/>
    </location>
</feature>
<dbReference type="AlphaFoldDB" id="A0A1I3CNS9"/>
<feature type="transmembrane region" description="Helical" evidence="1">
    <location>
        <begin position="69"/>
        <end position="90"/>
    </location>
</feature>
<feature type="transmembrane region" description="Helical" evidence="1">
    <location>
        <begin position="136"/>
        <end position="155"/>
    </location>
</feature>
<dbReference type="RefSeq" id="WP_092857909.1">
    <property type="nucleotide sequence ID" value="NZ_FOQH01000002.1"/>
</dbReference>
<evidence type="ECO:0000256" key="1">
    <source>
        <dbReference type="SAM" id="Phobius"/>
    </source>
</evidence>
<keyword evidence="1" id="KW-1133">Transmembrane helix</keyword>
<dbReference type="Proteomes" id="UP000199377">
    <property type="component" value="Unassembled WGS sequence"/>
</dbReference>
<organism evidence="2 3">
    <name type="scientific">Albimonas pacifica</name>
    <dbReference type="NCBI Taxonomy" id="1114924"/>
    <lineage>
        <taxon>Bacteria</taxon>
        <taxon>Pseudomonadati</taxon>
        <taxon>Pseudomonadota</taxon>
        <taxon>Alphaproteobacteria</taxon>
        <taxon>Rhodobacterales</taxon>
        <taxon>Paracoccaceae</taxon>
        <taxon>Albimonas</taxon>
    </lineage>
</organism>
<dbReference type="Pfam" id="PF12291">
    <property type="entry name" value="DUF3623"/>
    <property type="match status" value="1"/>
</dbReference>
<dbReference type="NCBIfam" id="TIGR03055">
    <property type="entry name" value="photo_alph_chp2"/>
    <property type="match status" value="1"/>
</dbReference>
<evidence type="ECO:0000313" key="3">
    <source>
        <dbReference type="Proteomes" id="UP000199377"/>
    </source>
</evidence>
<feature type="transmembrane region" description="Helical" evidence="1">
    <location>
        <begin position="111"/>
        <end position="130"/>
    </location>
</feature>
<feature type="transmembrane region" description="Helical" evidence="1">
    <location>
        <begin position="190"/>
        <end position="208"/>
    </location>
</feature>
<gene>
    <name evidence="2" type="ORF">SAMN05216258_102106</name>
</gene>
<accession>A0A1I3CNS9</accession>